<dbReference type="InterPro" id="IPR040079">
    <property type="entry name" value="Glutathione_S-Trfase"/>
</dbReference>
<protein>
    <submittedName>
        <fullName evidence="2">Glutathione S-transferase family protein</fullName>
    </submittedName>
</protein>
<dbReference type="InterPro" id="IPR050983">
    <property type="entry name" value="GST_Omega/HSP26"/>
</dbReference>
<dbReference type="InterPro" id="IPR036282">
    <property type="entry name" value="Glutathione-S-Trfase_C_sf"/>
</dbReference>
<proteinExistence type="predicted"/>
<dbReference type="InterPro" id="IPR036249">
    <property type="entry name" value="Thioredoxin-like_sf"/>
</dbReference>
<evidence type="ECO:0000313" key="3">
    <source>
        <dbReference type="Proteomes" id="UP000663281"/>
    </source>
</evidence>
<organism evidence="2 3">
    <name type="scientific">Shewanella cyperi</name>
    <dbReference type="NCBI Taxonomy" id="2814292"/>
    <lineage>
        <taxon>Bacteria</taxon>
        <taxon>Pseudomonadati</taxon>
        <taxon>Pseudomonadota</taxon>
        <taxon>Gammaproteobacteria</taxon>
        <taxon>Alteromonadales</taxon>
        <taxon>Shewanellaceae</taxon>
        <taxon>Shewanella</taxon>
    </lineage>
</organism>
<dbReference type="EMBL" id="CP071504">
    <property type="protein sequence ID" value="QSX30030.1"/>
    <property type="molecule type" value="Genomic_DNA"/>
</dbReference>
<gene>
    <name evidence="2" type="ORF">JYB88_17940</name>
</gene>
<accession>A0A975AKC8</accession>
<dbReference type="InterPro" id="IPR004045">
    <property type="entry name" value="Glutathione_S-Trfase_N"/>
</dbReference>
<dbReference type="SFLD" id="SFLDG00358">
    <property type="entry name" value="Main_(cytGST)"/>
    <property type="match status" value="1"/>
</dbReference>
<dbReference type="SUPFAM" id="SSF52833">
    <property type="entry name" value="Thioredoxin-like"/>
    <property type="match status" value="1"/>
</dbReference>
<dbReference type="SFLD" id="SFLDS00019">
    <property type="entry name" value="Glutathione_Transferase_(cytos"/>
    <property type="match status" value="1"/>
</dbReference>
<evidence type="ECO:0000313" key="2">
    <source>
        <dbReference type="EMBL" id="QSX30030.1"/>
    </source>
</evidence>
<dbReference type="RefSeq" id="WP_207325015.1">
    <property type="nucleotide sequence ID" value="NZ_CP071504.1"/>
</dbReference>
<feature type="domain" description="GST N-terminal" evidence="1">
    <location>
        <begin position="1"/>
        <end position="80"/>
    </location>
</feature>
<keyword evidence="3" id="KW-1185">Reference proteome</keyword>
<dbReference type="CDD" id="cd00299">
    <property type="entry name" value="GST_C_family"/>
    <property type="match status" value="1"/>
</dbReference>
<name>A0A975AKC8_9GAMM</name>
<reference evidence="2 3" key="1">
    <citation type="submission" date="2021-03" db="EMBL/GenBank/DDBJ databases">
        <title>Novel species identification of genus Shewanella.</title>
        <authorList>
            <person name="Liu G."/>
            <person name="Zhang Q."/>
        </authorList>
    </citation>
    <scope>NUCLEOTIDE SEQUENCE [LARGE SCALE GENOMIC DNA]</scope>
    <source>
        <strain evidence="2 3">FJAT-53726</strain>
    </source>
</reference>
<dbReference type="Proteomes" id="UP000663281">
    <property type="component" value="Chromosome"/>
</dbReference>
<sequence length="215" mass="25039">MELFYHPLSRYSQKVLLGLYEKQANFFPRVVELRDPVQRAEFAQIYPPCKLPLLKTSDGLLLPESSIIIEYLDRQVRGGTRLLPDMPSVNLRVRLWDRLIDNDLNNQLFVLEQLFNESQQDELKIRQLRNRLWLTLQELDNQLADNHWLVGDGFTLADCALVPCLDTLFDLLTPFELDNLCRYRQQANIRGAWELVTDEITLAQAEETAGVRNIP</sequence>
<dbReference type="GO" id="GO:0005737">
    <property type="term" value="C:cytoplasm"/>
    <property type="evidence" value="ECO:0007669"/>
    <property type="project" value="TreeGrafter"/>
</dbReference>
<dbReference type="InterPro" id="IPR004046">
    <property type="entry name" value="GST_C"/>
</dbReference>
<dbReference type="CDD" id="cd00570">
    <property type="entry name" value="GST_N_family"/>
    <property type="match status" value="1"/>
</dbReference>
<dbReference type="PROSITE" id="PS50404">
    <property type="entry name" value="GST_NTER"/>
    <property type="match status" value="1"/>
</dbReference>
<dbReference type="Pfam" id="PF13409">
    <property type="entry name" value="GST_N_2"/>
    <property type="match status" value="1"/>
</dbReference>
<dbReference type="Gene3D" id="3.40.30.10">
    <property type="entry name" value="Glutaredoxin"/>
    <property type="match status" value="1"/>
</dbReference>
<evidence type="ECO:0000259" key="1">
    <source>
        <dbReference type="PROSITE" id="PS50404"/>
    </source>
</evidence>
<dbReference type="Gene3D" id="1.20.1050.10">
    <property type="match status" value="1"/>
</dbReference>
<dbReference type="KEGG" id="scyp:JYB88_17940"/>
<dbReference type="PANTHER" id="PTHR43968">
    <property type="match status" value="1"/>
</dbReference>
<dbReference type="PANTHER" id="PTHR43968:SF6">
    <property type="entry name" value="GLUTATHIONE S-TRANSFERASE OMEGA"/>
    <property type="match status" value="1"/>
</dbReference>
<dbReference type="Pfam" id="PF00043">
    <property type="entry name" value="GST_C"/>
    <property type="match status" value="1"/>
</dbReference>
<dbReference type="AlphaFoldDB" id="A0A975AKC8"/>
<dbReference type="SUPFAM" id="SSF47616">
    <property type="entry name" value="GST C-terminal domain-like"/>
    <property type="match status" value="1"/>
</dbReference>